<evidence type="ECO:0000259" key="1">
    <source>
        <dbReference type="Pfam" id="PF04326"/>
    </source>
</evidence>
<dbReference type="PANTHER" id="PTHR30595">
    <property type="entry name" value="GLPR-RELATED TRANSCRIPTIONAL REPRESSOR"/>
    <property type="match status" value="1"/>
</dbReference>
<reference evidence="2 3" key="1">
    <citation type="submission" date="2018-10" db="EMBL/GenBank/DDBJ databases">
        <title>Genomic Encyclopedia of Type Strains, Phase IV (KMG-IV): sequencing the most valuable type-strain genomes for metagenomic binning, comparative biology and taxonomic classification.</title>
        <authorList>
            <person name="Goeker M."/>
        </authorList>
    </citation>
    <scope>NUCLEOTIDE SEQUENCE [LARGE SCALE GENOMIC DNA]</scope>
    <source>
        <strain evidence="2 3">DSM 23841</strain>
    </source>
</reference>
<sequence>MTDDLIDGLLYRTEGSDLDFKAEQYALSGEDNETKSELLKDILAMANAWREGPAYILLGFKEEKPNPPQVIGISEFHDDAHFQQLVNSKVTPKIQFKYEVRPYRGVTVGIITIPKQPRPFFAPRTWGRVLANTVYVRRGSSTATALPDEIAKMGAEAEEERRRPLVDISFLTAEGDDVFAVKRSARILDFGSIRDLPDFSFRSSSGGIFNSIENLNTNSNYWRDLAKWLSAHLAAIPVHVHVYNRSSFALSDCKLEITVDTEAGVAAGFRSGSSLPDYPQKERSLYPLSGRIPNFAIRDEPNLSVEGEEGKQRCIVRFPKILPGETAILDNYLAIFPQECGILAFRSRLLASELSEPLPYRHSVEVEVLRDTKTIEDLVNADAGKTPRLPL</sequence>
<dbReference type="OrthoDB" id="346095at2"/>
<organism evidence="2 3">
    <name type="scientific">Azonexus fungiphilus</name>
    <dbReference type="NCBI Taxonomy" id="146940"/>
    <lineage>
        <taxon>Bacteria</taxon>
        <taxon>Pseudomonadati</taxon>
        <taxon>Pseudomonadota</taxon>
        <taxon>Betaproteobacteria</taxon>
        <taxon>Rhodocyclales</taxon>
        <taxon>Azonexaceae</taxon>
        <taxon>Azonexus</taxon>
    </lineage>
</organism>
<name>A0A495WC86_9RHOO</name>
<keyword evidence="2" id="KW-0238">DNA-binding</keyword>
<dbReference type="InterPro" id="IPR038461">
    <property type="entry name" value="Schlafen_AlbA_2_dom_sf"/>
</dbReference>
<dbReference type="EMBL" id="RBXP01000014">
    <property type="protein sequence ID" value="RKT58807.1"/>
    <property type="molecule type" value="Genomic_DNA"/>
</dbReference>
<dbReference type="Proteomes" id="UP000270626">
    <property type="component" value="Unassembled WGS sequence"/>
</dbReference>
<dbReference type="AlphaFoldDB" id="A0A495WC86"/>
<accession>A0A495WC86</accession>
<proteinExistence type="predicted"/>
<dbReference type="PANTHER" id="PTHR30595:SF6">
    <property type="entry name" value="SCHLAFEN ALBA-2 DOMAIN-CONTAINING PROTEIN"/>
    <property type="match status" value="1"/>
</dbReference>
<dbReference type="RefSeq" id="WP_121458145.1">
    <property type="nucleotide sequence ID" value="NZ_RBXP01000014.1"/>
</dbReference>
<evidence type="ECO:0000313" key="2">
    <source>
        <dbReference type="EMBL" id="RKT58807.1"/>
    </source>
</evidence>
<gene>
    <name evidence="2" type="ORF">DFR40_1836</name>
</gene>
<protein>
    <submittedName>
        <fullName evidence="2">Putative DNA-binding protein</fullName>
    </submittedName>
</protein>
<dbReference type="Pfam" id="PF04326">
    <property type="entry name" value="SLFN_AlbA_2"/>
    <property type="match status" value="1"/>
</dbReference>
<dbReference type="InterPro" id="IPR007421">
    <property type="entry name" value="Schlafen_AlbA_2_dom"/>
</dbReference>
<keyword evidence="3" id="KW-1185">Reference proteome</keyword>
<evidence type="ECO:0000313" key="3">
    <source>
        <dbReference type="Proteomes" id="UP000270626"/>
    </source>
</evidence>
<dbReference type="Gene3D" id="3.30.950.30">
    <property type="entry name" value="Schlafen, AAA domain"/>
    <property type="match status" value="1"/>
</dbReference>
<feature type="domain" description="Schlafen AlbA-2" evidence="1">
    <location>
        <begin position="14"/>
        <end position="143"/>
    </location>
</feature>
<comment type="caution">
    <text evidence="2">The sequence shown here is derived from an EMBL/GenBank/DDBJ whole genome shotgun (WGS) entry which is preliminary data.</text>
</comment>
<dbReference type="GO" id="GO:0003677">
    <property type="term" value="F:DNA binding"/>
    <property type="evidence" value="ECO:0007669"/>
    <property type="project" value="UniProtKB-KW"/>
</dbReference>